<feature type="compositionally biased region" description="Pro residues" evidence="1">
    <location>
        <begin position="149"/>
        <end position="158"/>
    </location>
</feature>
<evidence type="ECO:0000313" key="4">
    <source>
        <dbReference type="EMBL" id="KAF7304579.1"/>
    </source>
</evidence>
<accession>A0A8H6SSF7</accession>
<evidence type="ECO:0000256" key="1">
    <source>
        <dbReference type="SAM" id="MobiDB-lite"/>
    </source>
</evidence>
<feature type="transmembrane region" description="Helical" evidence="2">
    <location>
        <begin position="38"/>
        <end position="60"/>
    </location>
</feature>
<comment type="caution">
    <text evidence="4">The sequence shown here is derived from an EMBL/GenBank/DDBJ whole genome shotgun (WGS) entry which is preliminary data.</text>
</comment>
<gene>
    <name evidence="4" type="ORF">HMN09_00860900</name>
</gene>
<name>A0A8H6SSF7_MYCCL</name>
<keyword evidence="3" id="KW-0732">Signal</keyword>
<reference evidence="4" key="1">
    <citation type="submission" date="2020-05" db="EMBL/GenBank/DDBJ databases">
        <title>Mycena genomes resolve the evolution of fungal bioluminescence.</title>
        <authorList>
            <person name="Tsai I.J."/>
        </authorList>
    </citation>
    <scope>NUCLEOTIDE SEQUENCE</scope>
    <source>
        <strain evidence="4">110903Hualien_Pintung</strain>
    </source>
</reference>
<keyword evidence="2" id="KW-0472">Membrane</keyword>
<proteinExistence type="predicted"/>
<evidence type="ECO:0000256" key="3">
    <source>
        <dbReference type="SAM" id="SignalP"/>
    </source>
</evidence>
<feature type="signal peptide" evidence="3">
    <location>
        <begin position="1"/>
        <end position="28"/>
    </location>
</feature>
<organism evidence="4 5">
    <name type="scientific">Mycena chlorophos</name>
    <name type="common">Agaric fungus</name>
    <name type="synonym">Agaricus chlorophos</name>
    <dbReference type="NCBI Taxonomy" id="658473"/>
    <lineage>
        <taxon>Eukaryota</taxon>
        <taxon>Fungi</taxon>
        <taxon>Dikarya</taxon>
        <taxon>Basidiomycota</taxon>
        <taxon>Agaricomycotina</taxon>
        <taxon>Agaricomycetes</taxon>
        <taxon>Agaricomycetidae</taxon>
        <taxon>Agaricales</taxon>
        <taxon>Marasmiineae</taxon>
        <taxon>Mycenaceae</taxon>
        <taxon>Mycena</taxon>
    </lineage>
</organism>
<keyword evidence="2" id="KW-0812">Transmembrane</keyword>
<dbReference type="Proteomes" id="UP000613580">
    <property type="component" value="Unassembled WGS sequence"/>
</dbReference>
<sequence>MPSTQHTSRPLLLSLALLAASRMPRVHALYVSNNNPTTTSRIIGVVVAVVIIVLVVLCLCTARRQQRRFAAGAGGGPGFGYFSGAPAGVSGAPPPLWKPRRWMPPTDQAGYNPGAPNADASGSVPPPYSPAGAKMESGGGFGGAGAQHYPPPPGPPPQAHVHNGSTSGGFVGGFRPNTSA</sequence>
<feature type="region of interest" description="Disordered" evidence="1">
    <location>
        <begin position="93"/>
        <end position="180"/>
    </location>
</feature>
<dbReference type="AlphaFoldDB" id="A0A8H6SSF7"/>
<evidence type="ECO:0000313" key="5">
    <source>
        <dbReference type="Proteomes" id="UP000613580"/>
    </source>
</evidence>
<protein>
    <submittedName>
        <fullName evidence="4">Uncharacterized protein</fullName>
    </submittedName>
</protein>
<keyword evidence="2" id="KW-1133">Transmembrane helix</keyword>
<feature type="chain" id="PRO_5034215198" evidence="3">
    <location>
        <begin position="29"/>
        <end position="180"/>
    </location>
</feature>
<keyword evidence="5" id="KW-1185">Reference proteome</keyword>
<dbReference type="EMBL" id="JACAZE010000011">
    <property type="protein sequence ID" value="KAF7304579.1"/>
    <property type="molecule type" value="Genomic_DNA"/>
</dbReference>
<evidence type="ECO:0000256" key="2">
    <source>
        <dbReference type="SAM" id="Phobius"/>
    </source>
</evidence>